<gene>
    <name evidence="1" type="ORF">PLEPLA_LOCUS29340</name>
</gene>
<organism evidence="1 2">
    <name type="scientific">Pleuronectes platessa</name>
    <name type="common">European plaice</name>
    <dbReference type="NCBI Taxonomy" id="8262"/>
    <lineage>
        <taxon>Eukaryota</taxon>
        <taxon>Metazoa</taxon>
        <taxon>Chordata</taxon>
        <taxon>Craniata</taxon>
        <taxon>Vertebrata</taxon>
        <taxon>Euteleostomi</taxon>
        <taxon>Actinopterygii</taxon>
        <taxon>Neopterygii</taxon>
        <taxon>Teleostei</taxon>
        <taxon>Neoteleostei</taxon>
        <taxon>Acanthomorphata</taxon>
        <taxon>Carangaria</taxon>
        <taxon>Pleuronectiformes</taxon>
        <taxon>Pleuronectoidei</taxon>
        <taxon>Pleuronectidae</taxon>
        <taxon>Pleuronectes</taxon>
    </lineage>
</organism>
<keyword evidence="2" id="KW-1185">Reference proteome</keyword>
<proteinExistence type="predicted"/>
<accession>A0A9N7V2H0</accession>
<protein>
    <submittedName>
        <fullName evidence="1">Uncharacterized protein</fullName>
    </submittedName>
</protein>
<dbReference type="Proteomes" id="UP001153269">
    <property type="component" value="Unassembled WGS sequence"/>
</dbReference>
<evidence type="ECO:0000313" key="2">
    <source>
        <dbReference type="Proteomes" id="UP001153269"/>
    </source>
</evidence>
<dbReference type="EMBL" id="CADEAL010002668">
    <property type="protein sequence ID" value="CAB1441576.1"/>
    <property type="molecule type" value="Genomic_DNA"/>
</dbReference>
<evidence type="ECO:0000313" key="1">
    <source>
        <dbReference type="EMBL" id="CAB1441576.1"/>
    </source>
</evidence>
<dbReference type="AlphaFoldDB" id="A0A9N7V2H0"/>
<comment type="caution">
    <text evidence="1">The sequence shown here is derived from an EMBL/GenBank/DDBJ whole genome shotgun (WGS) entry which is preliminary data.</text>
</comment>
<name>A0A9N7V2H0_PLEPL</name>
<sequence length="128" mass="13566">MVARYGHGCGGFGSSAVSSASAIDEVDEVAMVVYSGVVGWTANGLSPVPPSENKEEMAKYRTLGDTLGDWGRVGVGFIDANELMAVREVGFEKDGVVDGFKGSIEIKEDKDVEGVILRGEQEVVCDFD</sequence>
<reference evidence="1" key="1">
    <citation type="submission" date="2020-03" db="EMBL/GenBank/DDBJ databases">
        <authorList>
            <person name="Weist P."/>
        </authorList>
    </citation>
    <scope>NUCLEOTIDE SEQUENCE</scope>
</reference>